<evidence type="ECO:0008006" key="2">
    <source>
        <dbReference type="Google" id="ProtNLM"/>
    </source>
</evidence>
<reference evidence="1" key="1">
    <citation type="submission" date="2020-06" db="EMBL/GenBank/DDBJ databases">
        <authorList>
            <person name="Li T."/>
            <person name="Hu X."/>
            <person name="Zhang T."/>
            <person name="Song X."/>
            <person name="Zhang H."/>
            <person name="Dai N."/>
            <person name="Sheng W."/>
            <person name="Hou X."/>
            <person name="Wei L."/>
        </authorList>
    </citation>
    <scope>NUCLEOTIDE SEQUENCE</scope>
    <source>
        <strain evidence="1">G02</strain>
        <tissue evidence="1">Leaf</tissue>
    </source>
</reference>
<dbReference type="PANTHER" id="PTHR33116">
    <property type="entry name" value="REVERSE TRANSCRIPTASE ZINC-BINDING DOMAIN-CONTAINING PROTEIN-RELATED-RELATED"/>
    <property type="match status" value="1"/>
</dbReference>
<evidence type="ECO:0000313" key="1">
    <source>
        <dbReference type="EMBL" id="KAL0367583.1"/>
    </source>
</evidence>
<proteinExistence type="predicted"/>
<organism evidence="1">
    <name type="scientific">Sesamum radiatum</name>
    <name type="common">Black benniseed</name>
    <dbReference type="NCBI Taxonomy" id="300843"/>
    <lineage>
        <taxon>Eukaryota</taxon>
        <taxon>Viridiplantae</taxon>
        <taxon>Streptophyta</taxon>
        <taxon>Embryophyta</taxon>
        <taxon>Tracheophyta</taxon>
        <taxon>Spermatophyta</taxon>
        <taxon>Magnoliopsida</taxon>
        <taxon>eudicotyledons</taxon>
        <taxon>Gunneridae</taxon>
        <taxon>Pentapetalae</taxon>
        <taxon>asterids</taxon>
        <taxon>lamiids</taxon>
        <taxon>Lamiales</taxon>
        <taxon>Pedaliaceae</taxon>
        <taxon>Sesamum</taxon>
    </lineage>
</organism>
<name>A0AAW2QJY9_SESRA</name>
<dbReference type="AlphaFoldDB" id="A0AAW2QJY9"/>
<dbReference type="PANTHER" id="PTHR33116:SF86">
    <property type="entry name" value="REVERSE TRANSCRIPTASE DOMAIN-CONTAINING PROTEIN"/>
    <property type="match status" value="1"/>
</dbReference>
<dbReference type="EMBL" id="JACGWJ010000015">
    <property type="protein sequence ID" value="KAL0367583.1"/>
    <property type="molecule type" value="Genomic_DNA"/>
</dbReference>
<gene>
    <name evidence="1" type="ORF">Sradi_3648400</name>
</gene>
<reference evidence="1" key="2">
    <citation type="journal article" date="2024" name="Plant">
        <title>Genomic evolution and insights into agronomic trait innovations of Sesamum species.</title>
        <authorList>
            <person name="Miao H."/>
            <person name="Wang L."/>
            <person name="Qu L."/>
            <person name="Liu H."/>
            <person name="Sun Y."/>
            <person name="Le M."/>
            <person name="Wang Q."/>
            <person name="Wei S."/>
            <person name="Zheng Y."/>
            <person name="Lin W."/>
            <person name="Duan Y."/>
            <person name="Cao H."/>
            <person name="Xiong S."/>
            <person name="Wang X."/>
            <person name="Wei L."/>
            <person name="Li C."/>
            <person name="Ma Q."/>
            <person name="Ju M."/>
            <person name="Zhao R."/>
            <person name="Li G."/>
            <person name="Mu C."/>
            <person name="Tian Q."/>
            <person name="Mei H."/>
            <person name="Zhang T."/>
            <person name="Gao T."/>
            <person name="Zhang H."/>
        </authorList>
    </citation>
    <scope>NUCLEOTIDE SEQUENCE</scope>
    <source>
        <strain evidence="1">G02</strain>
    </source>
</reference>
<protein>
    <recommendedName>
        <fullName evidence="2">Reverse transcriptase</fullName>
    </recommendedName>
</protein>
<accession>A0AAW2QJY9</accession>
<sequence>MHCIRRILGKLEVASSLKVNLEKSYVVFSKNAPVFGREALAEILGAHVEAKHDMYLGMPTVVGQSKREVFLNLKNRVWVRLQSWKCKNLSQEGKAVLIKSVIRRCQRL</sequence>
<comment type="caution">
    <text evidence="1">The sequence shown here is derived from an EMBL/GenBank/DDBJ whole genome shotgun (WGS) entry which is preliminary data.</text>
</comment>